<dbReference type="RefSeq" id="WP_244698034.1">
    <property type="nucleotide sequence ID" value="NZ_CP095848.1"/>
</dbReference>
<reference evidence="2 3" key="1">
    <citation type="submission" date="2022-04" db="EMBL/GenBank/DDBJ databases">
        <title>Hymenobacter sp. isolated from the air.</title>
        <authorList>
            <person name="Won M."/>
            <person name="Lee C.-M."/>
            <person name="Woen H.-Y."/>
            <person name="Kwon S.-W."/>
        </authorList>
    </citation>
    <scope>NUCLEOTIDE SEQUENCE [LARGE SCALE GENOMIC DNA]</scope>
    <source>
        <strain evidence="3">5516 S-25</strain>
    </source>
</reference>
<proteinExistence type="predicted"/>
<organism evidence="2 3">
    <name type="scientific">Hymenobacter sublimis</name>
    <dbReference type="NCBI Taxonomy" id="2933777"/>
    <lineage>
        <taxon>Bacteria</taxon>
        <taxon>Pseudomonadati</taxon>
        <taxon>Bacteroidota</taxon>
        <taxon>Cytophagia</taxon>
        <taxon>Cytophagales</taxon>
        <taxon>Hymenobacteraceae</taxon>
        <taxon>Hymenobacter</taxon>
    </lineage>
</organism>
<feature type="region of interest" description="Disordered" evidence="1">
    <location>
        <begin position="14"/>
        <end position="46"/>
    </location>
</feature>
<dbReference type="Proteomes" id="UP000829647">
    <property type="component" value="Chromosome"/>
</dbReference>
<accession>A0ABY4J7M1</accession>
<dbReference type="EMBL" id="CP095848">
    <property type="protein sequence ID" value="UPL48817.1"/>
    <property type="molecule type" value="Genomic_DNA"/>
</dbReference>
<protein>
    <submittedName>
        <fullName evidence="2">Uncharacterized protein</fullName>
    </submittedName>
</protein>
<evidence type="ECO:0000313" key="3">
    <source>
        <dbReference type="Proteomes" id="UP000829647"/>
    </source>
</evidence>
<evidence type="ECO:0000313" key="2">
    <source>
        <dbReference type="EMBL" id="UPL48817.1"/>
    </source>
</evidence>
<name>A0ABY4J7M1_9BACT</name>
<sequence>MKVNLSNLSVVLAAQRQATQPKATRKKTTTSAEPTLHSVAPTTLKK</sequence>
<gene>
    <name evidence="2" type="ORF">MWH26_16720</name>
</gene>
<evidence type="ECO:0000256" key="1">
    <source>
        <dbReference type="SAM" id="MobiDB-lite"/>
    </source>
</evidence>
<keyword evidence="3" id="KW-1185">Reference proteome</keyword>